<organism evidence="5 6">
    <name type="scientific">Pseudochryseolinea flava</name>
    <dbReference type="NCBI Taxonomy" id="2059302"/>
    <lineage>
        <taxon>Bacteria</taxon>
        <taxon>Pseudomonadati</taxon>
        <taxon>Bacteroidota</taxon>
        <taxon>Cytophagia</taxon>
        <taxon>Cytophagales</taxon>
        <taxon>Fulvivirgaceae</taxon>
        <taxon>Pseudochryseolinea</taxon>
    </lineage>
</organism>
<keyword evidence="1 3" id="KW-0378">Hydrolase</keyword>
<dbReference type="PROSITE" id="PS51257">
    <property type="entry name" value="PROKAR_LIPOPROTEIN"/>
    <property type="match status" value="1"/>
</dbReference>
<comment type="caution">
    <text evidence="5">The sequence shown here is derived from an EMBL/GenBank/DDBJ whole genome shotgun (WGS) entry which is preliminary data.</text>
</comment>
<evidence type="ECO:0000313" key="6">
    <source>
        <dbReference type="Proteomes" id="UP000251889"/>
    </source>
</evidence>
<dbReference type="PANTHER" id="PTHR34142:SF1">
    <property type="entry name" value="GLYCOSIDE HYDROLASE FAMILY 5 DOMAIN-CONTAINING PROTEIN"/>
    <property type="match status" value="1"/>
</dbReference>
<reference evidence="5 6" key="1">
    <citation type="submission" date="2018-06" db="EMBL/GenBank/DDBJ databases">
        <title>Chryseolinea flavus sp. nov., a member of the phylum Bacteroidetes isolated from soil.</title>
        <authorList>
            <person name="Li Y."/>
            <person name="Wang J."/>
        </authorList>
    </citation>
    <scope>NUCLEOTIDE SEQUENCE [LARGE SCALE GENOMIC DNA]</scope>
    <source>
        <strain evidence="5 6">SDU1-6</strain>
    </source>
</reference>
<dbReference type="Pfam" id="PF00150">
    <property type="entry name" value="Cellulase"/>
    <property type="match status" value="1"/>
</dbReference>
<evidence type="ECO:0000259" key="4">
    <source>
        <dbReference type="Pfam" id="PF00150"/>
    </source>
</evidence>
<dbReference type="GO" id="GO:0004553">
    <property type="term" value="F:hydrolase activity, hydrolyzing O-glycosyl compounds"/>
    <property type="evidence" value="ECO:0007669"/>
    <property type="project" value="InterPro"/>
</dbReference>
<proteinExistence type="inferred from homology"/>
<keyword evidence="6" id="KW-1185">Reference proteome</keyword>
<evidence type="ECO:0000256" key="1">
    <source>
        <dbReference type="ARBA" id="ARBA00022801"/>
    </source>
</evidence>
<dbReference type="InterPro" id="IPR001547">
    <property type="entry name" value="Glyco_hydro_5"/>
</dbReference>
<evidence type="ECO:0000313" key="5">
    <source>
        <dbReference type="EMBL" id="RAV99440.1"/>
    </source>
</evidence>
<dbReference type="EMBL" id="QMFY01000011">
    <property type="protein sequence ID" value="RAV99440.1"/>
    <property type="molecule type" value="Genomic_DNA"/>
</dbReference>
<dbReference type="RefSeq" id="WP_112748629.1">
    <property type="nucleotide sequence ID" value="NZ_QMFY01000011.1"/>
</dbReference>
<dbReference type="OrthoDB" id="154460at2"/>
<dbReference type="InterPro" id="IPR018087">
    <property type="entry name" value="Glyco_hydro_5_CS"/>
</dbReference>
<gene>
    <name evidence="5" type="ORF">DQQ10_19670</name>
</gene>
<comment type="similarity">
    <text evidence="3">Belongs to the glycosyl hydrolase 5 (cellulase A) family.</text>
</comment>
<name>A0A364XYT3_9BACT</name>
<keyword evidence="2 3" id="KW-0326">Glycosidase</keyword>
<dbReference type="GO" id="GO:0000272">
    <property type="term" value="P:polysaccharide catabolic process"/>
    <property type="evidence" value="ECO:0007669"/>
    <property type="project" value="InterPro"/>
</dbReference>
<evidence type="ECO:0000256" key="2">
    <source>
        <dbReference type="ARBA" id="ARBA00023295"/>
    </source>
</evidence>
<dbReference type="SUPFAM" id="SSF51445">
    <property type="entry name" value="(Trans)glycosidases"/>
    <property type="match status" value="1"/>
</dbReference>
<protein>
    <submittedName>
        <fullName evidence="5">Glycoside hydrolase family 5 protein</fullName>
    </submittedName>
</protein>
<sequence length="325" mass="36785">MKKSQHTSLFILMIMTILMSCKSTDRATIVDRSGQLQAKGNRIVDRNGTPIQLYGMSFFWSQWMGKYYNAETVSWLKQDWNCTILRAAMGIEGGGYLQNPAREEQKIITVVDAAIANGLYVIIDWHDHHGENHLQESKTFFASMAKRYGGYPNVIYELYNEPLQVSWSKVLKPYHEAVIDTIRKYDTKNLIVCGTPNWSQWVDSAALDPIKDSNVAYTLHFYAGTHKQELRDRAKFALDRGIALMVTEYGTTDANGNGAVDTEETERWFAFMDEYKLSGCNWSVADKNESSAALKPGAAPSGGWSEDMINPSGLLVRSKHKRQKQ</sequence>
<dbReference type="AlphaFoldDB" id="A0A364XYT3"/>
<accession>A0A364XYT3</accession>
<evidence type="ECO:0000256" key="3">
    <source>
        <dbReference type="RuleBase" id="RU361153"/>
    </source>
</evidence>
<dbReference type="InterPro" id="IPR017853">
    <property type="entry name" value="GH"/>
</dbReference>
<dbReference type="Gene3D" id="3.20.20.80">
    <property type="entry name" value="Glycosidases"/>
    <property type="match status" value="1"/>
</dbReference>
<dbReference type="PROSITE" id="PS00659">
    <property type="entry name" value="GLYCOSYL_HYDROL_F5"/>
    <property type="match status" value="1"/>
</dbReference>
<dbReference type="PANTHER" id="PTHR34142">
    <property type="entry name" value="ENDO-BETA-1,4-GLUCANASE A"/>
    <property type="match status" value="1"/>
</dbReference>
<feature type="domain" description="Glycoside hydrolase family 5" evidence="4">
    <location>
        <begin position="44"/>
        <end position="287"/>
    </location>
</feature>
<dbReference type="Proteomes" id="UP000251889">
    <property type="component" value="Unassembled WGS sequence"/>
</dbReference>